<keyword evidence="2" id="KW-0732">Signal</keyword>
<reference evidence="3" key="1">
    <citation type="submission" date="2020-05" db="EMBL/GenBank/DDBJ databases">
        <title>Mycena genomes resolve the evolution of fungal bioluminescence.</title>
        <authorList>
            <person name="Tsai I.J."/>
        </authorList>
    </citation>
    <scope>NUCLEOTIDE SEQUENCE</scope>
    <source>
        <strain evidence="3">160909Yilan</strain>
    </source>
</reference>
<keyword evidence="1" id="KW-0472">Membrane</keyword>
<dbReference type="AlphaFoldDB" id="A0A8H7CKF6"/>
<proteinExistence type="predicted"/>
<feature type="chain" id="PRO_5034244010" description="MARVEL domain-containing protein" evidence="2">
    <location>
        <begin position="25"/>
        <end position="167"/>
    </location>
</feature>
<feature type="transmembrane region" description="Helical" evidence="1">
    <location>
        <begin position="128"/>
        <end position="149"/>
    </location>
</feature>
<feature type="transmembrane region" description="Helical" evidence="1">
    <location>
        <begin position="48"/>
        <end position="70"/>
    </location>
</feature>
<feature type="transmembrane region" description="Helical" evidence="1">
    <location>
        <begin position="77"/>
        <end position="97"/>
    </location>
</feature>
<evidence type="ECO:0008006" key="5">
    <source>
        <dbReference type="Google" id="ProtNLM"/>
    </source>
</evidence>
<keyword evidence="4" id="KW-1185">Reference proteome</keyword>
<protein>
    <recommendedName>
        <fullName evidence="5">MARVEL domain-containing protein</fullName>
    </recommendedName>
</protein>
<keyword evidence="1" id="KW-0812">Transmembrane</keyword>
<evidence type="ECO:0000313" key="3">
    <source>
        <dbReference type="EMBL" id="KAF7339446.1"/>
    </source>
</evidence>
<feature type="signal peptide" evidence="2">
    <location>
        <begin position="1"/>
        <end position="24"/>
    </location>
</feature>
<evidence type="ECO:0000313" key="4">
    <source>
        <dbReference type="Proteomes" id="UP000623467"/>
    </source>
</evidence>
<sequence>MSFPEAHYHPFLFTMLILAGGAEAGLTRFLINAGNARNTWPSPRYHTLLIWMLFNAIWTVLFAGAYMLWFVDRAKHLLANIASSIFWLTVTVTLWGVSAGIFHNTRTGGRCPTSAPISRCRQSLTVEALAWVEFGLSVFALFWTCVWVGSSGQKRVRESVRDSRRMV</sequence>
<name>A0A8H7CKF6_9AGAR</name>
<evidence type="ECO:0000256" key="2">
    <source>
        <dbReference type="SAM" id="SignalP"/>
    </source>
</evidence>
<organism evidence="3 4">
    <name type="scientific">Mycena sanguinolenta</name>
    <dbReference type="NCBI Taxonomy" id="230812"/>
    <lineage>
        <taxon>Eukaryota</taxon>
        <taxon>Fungi</taxon>
        <taxon>Dikarya</taxon>
        <taxon>Basidiomycota</taxon>
        <taxon>Agaricomycotina</taxon>
        <taxon>Agaricomycetes</taxon>
        <taxon>Agaricomycetidae</taxon>
        <taxon>Agaricales</taxon>
        <taxon>Marasmiineae</taxon>
        <taxon>Mycenaceae</taxon>
        <taxon>Mycena</taxon>
    </lineage>
</organism>
<evidence type="ECO:0000256" key="1">
    <source>
        <dbReference type="SAM" id="Phobius"/>
    </source>
</evidence>
<keyword evidence="1" id="KW-1133">Transmembrane helix</keyword>
<dbReference type="EMBL" id="JACAZH010000031">
    <property type="protein sequence ID" value="KAF7339446.1"/>
    <property type="molecule type" value="Genomic_DNA"/>
</dbReference>
<gene>
    <name evidence="3" type="ORF">MSAN_02158900</name>
</gene>
<dbReference type="OrthoDB" id="3226059at2759"/>
<accession>A0A8H7CKF6</accession>
<dbReference type="Proteomes" id="UP000623467">
    <property type="component" value="Unassembled WGS sequence"/>
</dbReference>
<comment type="caution">
    <text evidence="3">The sequence shown here is derived from an EMBL/GenBank/DDBJ whole genome shotgun (WGS) entry which is preliminary data.</text>
</comment>